<dbReference type="GO" id="GO:0016491">
    <property type="term" value="F:oxidoreductase activity"/>
    <property type="evidence" value="ECO:0007669"/>
    <property type="project" value="InterPro"/>
</dbReference>
<dbReference type="InterPro" id="IPR023210">
    <property type="entry name" value="NADP_OxRdtase_dom"/>
</dbReference>
<evidence type="ECO:0000259" key="1">
    <source>
        <dbReference type="Pfam" id="PF00248"/>
    </source>
</evidence>
<reference evidence="2 3" key="1">
    <citation type="submission" date="2019-07" db="EMBL/GenBank/DDBJ databases">
        <title>Gramella aestuarii sp. nov., isolated from a tidal flat, and emended description of Gramella echinicola.</title>
        <authorList>
            <person name="Liu L."/>
        </authorList>
    </citation>
    <scope>NUCLEOTIDE SEQUENCE [LARGE SCALE GENOMIC DNA]</scope>
    <source>
        <strain evidence="2 3">BS12</strain>
    </source>
</reference>
<sequence>MMSKEVLKQKLGLGGVAIGNGFKVMSDKQSEQTLEAAWDAGIRYYDTSPWYGLGLSERRFGHFLHNKKRDDYILTTKVGRVLTATNKVPETMWNEPSPFDYEYDYSAEAVRRSYEDSLQRLGVERIDYLFIHDLSPDHNDEYEDGNTWLDHFEVARKGAMPELTRMREEGLIKGWGLGVNTIEPIVKTLEDTDADPDLFLSAIQYSLVHHKKSLDELFPVIEKHKVGLMAAAPFNAGLLSGQDRYNYGGEMPDEKVEKLNGIKDVAKKHKVDLSTASIQFSFAPDVVNTVLAGASKPEQIRENARAFDVKIPAEFWKDLKKEGLIDERAQVPA</sequence>
<dbReference type="GO" id="GO:0005829">
    <property type="term" value="C:cytosol"/>
    <property type="evidence" value="ECO:0007669"/>
    <property type="project" value="TreeGrafter"/>
</dbReference>
<dbReference type="PANTHER" id="PTHR42686:SF1">
    <property type="entry name" value="GH17980P-RELATED"/>
    <property type="match status" value="1"/>
</dbReference>
<dbReference type="Proteomes" id="UP000460416">
    <property type="component" value="Unassembled WGS sequence"/>
</dbReference>
<dbReference type="SUPFAM" id="SSF51430">
    <property type="entry name" value="NAD(P)-linked oxidoreductase"/>
    <property type="match status" value="1"/>
</dbReference>
<comment type="caution">
    <text evidence="2">The sequence shown here is derived from an EMBL/GenBank/DDBJ whole genome shotgun (WGS) entry which is preliminary data.</text>
</comment>
<name>A0A7K1LP18_9FLAO</name>
<keyword evidence="3" id="KW-1185">Reference proteome</keyword>
<evidence type="ECO:0000313" key="3">
    <source>
        <dbReference type="Proteomes" id="UP000460416"/>
    </source>
</evidence>
<dbReference type="InterPro" id="IPR036812">
    <property type="entry name" value="NAD(P)_OxRdtase_dom_sf"/>
</dbReference>
<dbReference type="Pfam" id="PF00248">
    <property type="entry name" value="Aldo_ket_red"/>
    <property type="match status" value="1"/>
</dbReference>
<dbReference type="Gene3D" id="3.20.20.100">
    <property type="entry name" value="NADP-dependent oxidoreductase domain"/>
    <property type="match status" value="1"/>
</dbReference>
<feature type="domain" description="NADP-dependent oxidoreductase" evidence="1">
    <location>
        <begin position="10"/>
        <end position="320"/>
    </location>
</feature>
<dbReference type="EMBL" id="VJVW01000003">
    <property type="protein sequence ID" value="MUP42493.1"/>
    <property type="molecule type" value="Genomic_DNA"/>
</dbReference>
<dbReference type="InterPro" id="IPR020471">
    <property type="entry name" value="AKR"/>
</dbReference>
<organism evidence="2 3">
    <name type="scientific">Christiangramia aestuarii</name>
    <dbReference type="NCBI Taxonomy" id="1028746"/>
    <lineage>
        <taxon>Bacteria</taxon>
        <taxon>Pseudomonadati</taxon>
        <taxon>Bacteroidota</taxon>
        <taxon>Flavobacteriia</taxon>
        <taxon>Flavobacteriales</taxon>
        <taxon>Flavobacteriaceae</taxon>
        <taxon>Christiangramia</taxon>
    </lineage>
</organism>
<dbReference type="OrthoDB" id="9773828at2"/>
<dbReference type="AlphaFoldDB" id="A0A7K1LP18"/>
<protein>
    <submittedName>
        <fullName evidence="2">Aldo/keto reductase</fullName>
    </submittedName>
</protein>
<proteinExistence type="predicted"/>
<dbReference type="PANTHER" id="PTHR42686">
    <property type="entry name" value="GH17980P-RELATED"/>
    <property type="match status" value="1"/>
</dbReference>
<dbReference type="CDD" id="cd19152">
    <property type="entry name" value="AKR_AKR15A"/>
    <property type="match status" value="1"/>
</dbReference>
<gene>
    <name evidence="2" type="ORF">FLP08_07910</name>
</gene>
<evidence type="ECO:0000313" key="2">
    <source>
        <dbReference type="EMBL" id="MUP42493.1"/>
    </source>
</evidence>
<accession>A0A7K1LP18</accession>